<evidence type="ECO:0000313" key="3">
    <source>
        <dbReference type="Proteomes" id="UP001396334"/>
    </source>
</evidence>
<feature type="domain" description="RNase H type-1" evidence="1">
    <location>
        <begin position="28"/>
        <end position="75"/>
    </location>
</feature>
<protein>
    <recommendedName>
        <fullName evidence="1">RNase H type-1 domain-containing protein</fullName>
    </recommendedName>
</protein>
<reference evidence="2 3" key="1">
    <citation type="journal article" date="2024" name="G3 (Bethesda)">
        <title>Genome assembly of Hibiscus sabdariffa L. provides insights into metabolisms of medicinal natural products.</title>
        <authorList>
            <person name="Kim T."/>
        </authorList>
    </citation>
    <scope>NUCLEOTIDE SEQUENCE [LARGE SCALE GENOMIC DNA]</scope>
    <source>
        <strain evidence="2">TK-2024</strain>
        <tissue evidence="2">Old leaves</tissue>
    </source>
</reference>
<organism evidence="2 3">
    <name type="scientific">Hibiscus sabdariffa</name>
    <name type="common">roselle</name>
    <dbReference type="NCBI Taxonomy" id="183260"/>
    <lineage>
        <taxon>Eukaryota</taxon>
        <taxon>Viridiplantae</taxon>
        <taxon>Streptophyta</taxon>
        <taxon>Embryophyta</taxon>
        <taxon>Tracheophyta</taxon>
        <taxon>Spermatophyta</taxon>
        <taxon>Magnoliopsida</taxon>
        <taxon>eudicotyledons</taxon>
        <taxon>Gunneridae</taxon>
        <taxon>Pentapetalae</taxon>
        <taxon>rosids</taxon>
        <taxon>malvids</taxon>
        <taxon>Malvales</taxon>
        <taxon>Malvaceae</taxon>
        <taxon>Malvoideae</taxon>
        <taxon>Hibiscus</taxon>
    </lineage>
</organism>
<dbReference type="EMBL" id="JBBPBN010000009">
    <property type="protein sequence ID" value="KAK9032436.1"/>
    <property type="molecule type" value="Genomic_DNA"/>
</dbReference>
<name>A0ABR2T592_9ROSI</name>
<accession>A0ABR2T592</accession>
<keyword evidence="3" id="KW-1185">Reference proteome</keyword>
<evidence type="ECO:0000259" key="1">
    <source>
        <dbReference type="Pfam" id="PF13456"/>
    </source>
</evidence>
<proteinExistence type="predicted"/>
<gene>
    <name evidence="2" type="ORF">V6N11_056700</name>
</gene>
<sequence>MDAILNDVPVCMSNHMNATLLRDFSSDEGLKFALDLGFHSVIVESDYRAVISKLCSNIPDISDMGLRYSEDRFWVEDTPDRVRRLAAEDKRLLVPP</sequence>
<dbReference type="Proteomes" id="UP001396334">
    <property type="component" value="Unassembled WGS sequence"/>
</dbReference>
<comment type="caution">
    <text evidence="2">The sequence shown here is derived from an EMBL/GenBank/DDBJ whole genome shotgun (WGS) entry which is preliminary data.</text>
</comment>
<dbReference type="InterPro" id="IPR002156">
    <property type="entry name" value="RNaseH_domain"/>
</dbReference>
<evidence type="ECO:0000313" key="2">
    <source>
        <dbReference type="EMBL" id="KAK9032436.1"/>
    </source>
</evidence>
<dbReference type="Pfam" id="PF13456">
    <property type="entry name" value="RVT_3"/>
    <property type="match status" value="1"/>
</dbReference>